<dbReference type="GO" id="GO:0004777">
    <property type="term" value="F:succinate-semialdehyde dehydrogenase (NAD+) activity"/>
    <property type="evidence" value="ECO:0007669"/>
    <property type="project" value="TreeGrafter"/>
</dbReference>
<evidence type="ECO:0000313" key="6">
    <source>
        <dbReference type="Proteomes" id="UP000391834"/>
    </source>
</evidence>
<dbReference type="InterPro" id="IPR016162">
    <property type="entry name" value="Ald_DH_N"/>
</dbReference>
<gene>
    <name evidence="5" type="ORF">PbJCM13498_07100</name>
</gene>
<dbReference type="InterPro" id="IPR047110">
    <property type="entry name" value="GABD/Sad-like"/>
</dbReference>
<evidence type="ECO:0000313" key="5">
    <source>
        <dbReference type="EMBL" id="GET31847.1"/>
    </source>
</evidence>
<name>A0A5M4AWM1_9BACT</name>
<dbReference type="FunFam" id="3.40.605.10:FF:000012">
    <property type="entry name" value="NAD-dependent succinate-semialdehyde dehydrogenase"/>
    <property type="match status" value="1"/>
</dbReference>
<dbReference type="AlphaFoldDB" id="A0A5M4AWM1"/>
<keyword evidence="3" id="KW-0560">Oxidoreductase</keyword>
<evidence type="ECO:0000256" key="1">
    <source>
        <dbReference type="ARBA" id="ARBA00009986"/>
    </source>
</evidence>
<dbReference type="Gene3D" id="3.40.309.10">
    <property type="entry name" value="Aldehyde Dehydrogenase, Chain A, domain 2"/>
    <property type="match status" value="1"/>
</dbReference>
<proteinExistence type="inferred from homology"/>
<sequence>MKSVNPATGEVIQEYSEMSEVQVKDVIELNLEVWKEYRETRFTQRSQWMQNAAALLRTRKEEYARLITAEMGKRIAESRSEVEKCAWVCEYYAEHAESMLADELMESDASKSMAVFNPLGPVLAVMPWNFPFWQVFRFAAPALMAGNAGLLKHASNVQGCALAIEQVFSDAGFPENIFRSLIISSSKVEAVIAHPAVRAVTLTGSEYAGSQVASLAGKYLKKSVLELGGSDPFIVLADADLEEAAKVAVASRMITSGQTCIAAKRFIVEENVAAPFLEKVKTLMEAYQPGDPGSEETSLAPLARRDLVDDIEQQVNKSVEQGAEIISGGSRIPGIGNYYSPTILTNVKKGMPVYMEETFGPVAVVLPVKDEQEAIEVANDSLYGLGASLWTSDLEKGEELARKIEAGAIFINGLVKSDPRLPFGGIKNSGYGRELSGYGIKEFVNIKTVWIK</sequence>
<dbReference type="SUPFAM" id="SSF53720">
    <property type="entry name" value="ALDH-like"/>
    <property type="match status" value="1"/>
</dbReference>
<dbReference type="CDD" id="cd07100">
    <property type="entry name" value="ALDH_SSADH1_GabD1"/>
    <property type="match status" value="1"/>
</dbReference>
<evidence type="ECO:0000256" key="2">
    <source>
        <dbReference type="ARBA" id="ARBA00022857"/>
    </source>
</evidence>
<dbReference type="Pfam" id="PF00171">
    <property type="entry name" value="Aldedh"/>
    <property type="match status" value="1"/>
</dbReference>
<dbReference type="InterPro" id="IPR016161">
    <property type="entry name" value="Ald_DH/histidinol_DH"/>
</dbReference>
<feature type="domain" description="Aldehyde dehydrogenase" evidence="4">
    <location>
        <begin position="2"/>
        <end position="449"/>
    </location>
</feature>
<dbReference type="InterPro" id="IPR044148">
    <property type="entry name" value="ALDH_GabD1-like"/>
</dbReference>
<dbReference type="RefSeq" id="WP_025863555.1">
    <property type="nucleotide sequence ID" value="NZ_BLAX01000001.1"/>
</dbReference>
<dbReference type="InterPro" id="IPR016163">
    <property type="entry name" value="Ald_DH_C"/>
</dbReference>
<comment type="similarity">
    <text evidence="1">Belongs to the aldehyde dehydrogenase family.</text>
</comment>
<dbReference type="Proteomes" id="UP000391834">
    <property type="component" value="Unassembled WGS sequence"/>
</dbReference>
<organism evidence="5 6">
    <name type="scientific">Prolixibacter bellariivorans</name>
    <dbReference type="NCBI Taxonomy" id="314319"/>
    <lineage>
        <taxon>Bacteria</taxon>
        <taxon>Pseudomonadati</taxon>
        <taxon>Bacteroidota</taxon>
        <taxon>Bacteroidia</taxon>
        <taxon>Marinilabiliales</taxon>
        <taxon>Prolixibacteraceae</taxon>
        <taxon>Prolixibacter</taxon>
    </lineage>
</organism>
<keyword evidence="2" id="KW-0521">NADP</keyword>
<evidence type="ECO:0000256" key="3">
    <source>
        <dbReference type="ARBA" id="ARBA00023002"/>
    </source>
</evidence>
<dbReference type="OrthoDB" id="9762913at2"/>
<dbReference type="EMBL" id="BLAX01000001">
    <property type="protein sequence ID" value="GET31847.1"/>
    <property type="molecule type" value="Genomic_DNA"/>
</dbReference>
<reference evidence="5 6" key="1">
    <citation type="submission" date="2019-10" db="EMBL/GenBank/DDBJ databases">
        <title>Prolixibacter strains distinguished by the presence of nitrate reductase genes were adept at nitrate-dependent anaerobic corrosion of metallic iron and carbon steel.</title>
        <authorList>
            <person name="Iino T."/>
            <person name="Shono N."/>
            <person name="Ito K."/>
            <person name="Nakamura R."/>
            <person name="Sueoka K."/>
            <person name="Harayama S."/>
            <person name="Ohkuma M."/>
        </authorList>
    </citation>
    <scope>NUCLEOTIDE SEQUENCE [LARGE SCALE GENOMIC DNA]</scope>
    <source>
        <strain evidence="5 6">JCM 13498</strain>
    </source>
</reference>
<comment type="caution">
    <text evidence="5">The sequence shown here is derived from an EMBL/GenBank/DDBJ whole genome shotgun (WGS) entry which is preliminary data.</text>
</comment>
<dbReference type="InterPro" id="IPR015590">
    <property type="entry name" value="Aldehyde_DH_dom"/>
</dbReference>
<dbReference type="PANTHER" id="PTHR43217:SF1">
    <property type="entry name" value="SUCCINATE SEMIALDEHYDE DEHYDROGENASE [NAD(P)+] SAD"/>
    <property type="match status" value="1"/>
</dbReference>
<dbReference type="Gene3D" id="3.40.605.10">
    <property type="entry name" value="Aldehyde Dehydrogenase, Chain A, domain 1"/>
    <property type="match status" value="1"/>
</dbReference>
<evidence type="ECO:0000259" key="4">
    <source>
        <dbReference type="Pfam" id="PF00171"/>
    </source>
</evidence>
<accession>A0A5M4AWM1</accession>
<dbReference type="FunFam" id="3.40.309.10:FF:000010">
    <property type="entry name" value="Gamma-aminobutyraldehyde dehydrogenase"/>
    <property type="match status" value="1"/>
</dbReference>
<dbReference type="GO" id="GO:0004030">
    <property type="term" value="F:aldehyde dehydrogenase [NAD(P)+] activity"/>
    <property type="evidence" value="ECO:0007669"/>
    <property type="project" value="InterPro"/>
</dbReference>
<dbReference type="PANTHER" id="PTHR43217">
    <property type="entry name" value="SUCCINATE SEMIALDEHYDE DEHYDROGENASE [NAD(P)+] SAD"/>
    <property type="match status" value="1"/>
</dbReference>
<keyword evidence="6" id="KW-1185">Reference proteome</keyword>
<protein>
    <submittedName>
        <fullName evidence="5">Aldehyde dehydrogenase</fullName>
    </submittedName>
</protein>